<dbReference type="STRING" id="272562.CA_C2023"/>
<gene>
    <name evidence="2" type="ordered locus">CA_C2023</name>
</gene>
<dbReference type="HOGENOM" id="CLU_2407966_0_0_9"/>
<reference evidence="2 3" key="1">
    <citation type="journal article" date="2001" name="J. Bacteriol.">
        <title>Genome sequence and comparative analysis of the solvent-producing bacterium Clostridium acetobutylicum.</title>
        <authorList>
            <person name="Nolling J."/>
            <person name="Breton G."/>
            <person name="Omelchenko M.V."/>
            <person name="Makarova K.S."/>
            <person name="Zeng Q."/>
            <person name="Gibson R."/>
            <person name="Lee H.M."/>
            <person name="Dubois J."/>
            <person name="Qiu D."/>
            <person name="Hitti J."/>
            <person name="Wolf Y.I."/>
            <person name="Tatusov R.L."/>
            <person name="Sabathe F."/>
            <person name="Doucette-Stamm L."/>
            <person name="Soucaille P."/>
            <person name="Daly M.J."/>
            <person name="Bennett G.N."/>
            <person name="Koonin E.V."/>
            <person name="Smith D.R."/>
        </authorList>
    </citation>
    <scope>NUCLEOTIDE SEQUENCE [LARGE SCALE GENOMIC DNA]</scope>
    <source>
        <strain evidence="3">ATCC 824 / DSM 792 / JCM 1419 / LMG 5710 / VKM B-1787</strain>
    </source>
</reference>
<accession>Q97HI8</accession>
<feature type="transmembrane region" description="Helical" evidence="1">
    <location>
        <begin position="63"/>
        <end position="85"/>
    </location>
</feature>
<evidence type="ECO:0000313" key="3">
    <source>
        <dbReference type="Proteomes" id="UP000000814"/>
    </source>
</evidence>
<name>Q97HI8_CLOAB</name>
<dbReference type="Proteomes" id="UP000000814">
    <property type="component" value="Chromosome"/>
</dbReference>
<dbReference type="AlphaFoldDB" id="Q97HI8"/>
<organism evidence="2 3">
    <name type="scientific">Clostridium acetobutylicum (strain ATCC 824 / DSM 792 / JCM 1419 / IAM 19013 / LMG 5710 / NBRC 13948 / NRRL B-527 / VKM B-1787 / 2291 / W)</name>
    <dbReference type="NCBI Taxonomy" id="272562"/>
    <lineage>
        <taxon>Bacteria</taxon>
        <taxon>Bacillati</taxon>
        <taxon>Bacillota</taxon>
        <taxon>Clostridia</taxon>
        <taxon>Eubacteriales</taxon>
        <taxon>Clostridiaceae</taxon>
        <taxon>Clostridium</taxon>
    </lineage>
</organism>
<evidence type="ECO:0000256" key="1">
    <source>
        <dbReference type="SAM" id="Phobius"/>
    </source>
</evidence>
<dbReference type="EMBL" id="AE001437">
    <property type="protein sequence ID" value="AAK79982.1"/>
    <property type="molecule type" value="Genomic_DNA"/>
</dbReference>
<keyword evidence="1" id="KW-0472">Membrane</keyword>
<dbReference type="DNASU" id="1118206"/>
<keyword evidence="1" id="KW-0812">Transmembrane</keyword>
<dbReference type="KEGG" id="cac:CA_C2023"/>
<protein>
    <submittedName>
        <fullName evidence="2">Membrane protein, related to copy number protein COP from Clostridium perfringens plasmid pIP404 (GI:116928)</fullName>
    </submittedName>
</protein>
<proteinExistence type="predicted"/>
<feature type="transmembrane region" description="Helical" evidence="1">
    <location>
        <begin position="37"/>
        <end position="57"/>
    </location>
</feature>
<feature type="transmembrane region" description="Helical" evidence="1">
    <location>
        <begin position="6"/>
        <end position="25"/>
    </location>
</feature>
<dbReference type="PIR" id="C97149">
    <property type="entry name" value="C97149"/>
</dbReference>
<sequence>MLPIWFLIVIILKSVEFVITSFFLRDISKEMIFFSDLLGRIIVIIFYVLPIATYISVMFSQFLYLFIIHIFLYIICFMAFVSSALRIKRCIH</sequence>
<keyword evidence="1" id="KW-1133">Transmembrane helix</keyword>
<evidence type="ECO:0000313" key="2">
    <source>
        <dbReference type="EMBL" id="AAK79982.1"/>
    </source>
</evidence>
<keyword evidence="3" id="KW-1185">Reference proteome</keyword>